<keyword evidence="2" id="KW-1185">Reference proteome</keyword>
<dbReference type="RefSeq" id="WP_188959046.1">
    <property type="nucleotide sequence ID" value="NZ_BMIB01000007.1"/>
</dbReference>
<evidence type="ECO:0008006" key="3">
    <source>
        <dbReference type="Google" id="ProtNLM"/>
    </source>
</evidence>
<protein>
    <recommendedName>
        <fullName evidence="3">DNA-binding protein</fullName>
    </recommendedName>
</protein>
<evidence type="ECO:0000313" key="1">
    <source>
        <dbReference type="EMBL" id="GGH82534.1"/>
    </source>
</evidence>
<reference evidence="1" key="1">
    <citation type="journal article" date="2014" name="Int. J. Syst. Evol. Microbiol.">
        <title>Complete genome sequence of Corynebacterium casei LMG S-19264T (=DSM 44701T), isolated from a smear-ripened cheese.</title>
        <authorList>
            <consortium name="US DOE Joint Genome Institute (JGI-PGF)"/>
            <person name="Walter F."/>
            <person name="Albersmeier A."/>
            <person name="Kalinowski J."/>
            <person name="Ruckert C."/>
        </authorList>
    </citation>
    <scope>NUCLEOTIDE SEQUENCE</scope>
    <source>
        <strain evidence="1">CGMCC 1.15290</strain>
    </source>
</reference>
<sequence length="121" mass="13161">MKHLSAIVILTVLTLQAYPQTKVPASEAGRHIGEKVVVCGKVYGVKFLDKAKGEPTFLNVGAAYPNSPFTVVIFGETRKLLTDAPEKLYNGRNVCVTGIVKEYKGKAEIVVSKPEEISIDQ</sequence>
<comment type="caution">
    <text evidence="1">The sequence shown here is derived from an EMBL/GenBank/DDBJ whole genome shotgun (WGS) entry which is preliminary data.</text>
</comment>
<proteinExistence type="predicted"/>
<organism evidence="1 2">
    <name type="scientific">Filimonas zeae</name>
    <dbReference type="NCBI Taxonomy" id="1737353"/>
    <lineage>
        <taxon>Bacteria</taxon>
        <taxon>Pseudomonadati</taxon>
        <taxon>Bacteroidota</taxon>
        <taxon>Chitinophagia</taxon>
        <taxon>Chitinophagales</taxon>
        <taxon>Chitinophagaceae</taxon>
        <taxon>Filimonas</taxon>
    </lineage>
</organism>
<evidence type="ECO:0000313" key="2">
    <source>
        <dbReference type="Proteomes" id="UP000627292"/>
    </source>
</evidence>
<name>A0A917J4R3_9BACT</name>
<dbReference type="AlphaFoldDB" id="A0A917J4R3"/>
<gene>
    <name evidence="1" type="ORF">GCM10011379_56570</name>
</gene>
<reference evidence="1" key="2">
    <citation type="submission" date="2020-09" db="EMBL/GenBank/DDBJ databases">
        <authorList>
            <person name="Sun Q."/>
            <person name="Zhou Y."/>
        </authorList>
    </citation>
    <scope>NUCLEOTIDE SEQUENCE</scope>
    <source>
        <strain evidence="1">CGMCC 1.15290</strain>
    </source>
</reference>
<accession>A0A917J4R3</accession>
<dbReference type="Proteomes" id="UP000627292">
    <property type="component" value="Unassembled WGS sequence"/>
</dbReference>
<dbReference type="EMBL" id="BMIB01000007">
    <property type="protein sequence ID" value="GGH82534.1"/>
    <property type="molecule type" value="Genomic_DNA"/>
</dbReference>